<reference evidence="2" key="1">
    <citation type="submission" date="2015-07" db="EMBL/GenBank/DDBJ databases">
        <title>Adaptation to a free-living lifestyle via gene acquisitions in the diplomonad Trepomonas sp. PC1.</title>
        <authorList>
            <person name="Xu F."/>
            <person name="Jerlstrom-Hultqvist J."/>
            <person name="Kolisko M."/>
            <person name="Simpson A.G.B."/>
            <person name="Roger A.J."/>
            <person name="Svard S.G."/>
            <person name="Andersson J.O."/>
        </authorList>
    </citation>
    <scope>NUCLEOTIDE SEQUENCE</scope>
    <source>
        <strain evidence="2">PC1</strain>
    </source>
</reference>
<proteinExistence type="predicted"/>
<dbReference type="AlphaFoldDB" id="A0A146KKS5"/>
<dbReference type="InterPro" id="IPR027417">
    <property type="entry name" value="P-loop_NTPase"/>
</dbReference>
<evidence type="ECO:0000313" key="2">
    <source>
        <dbReference type="EMBL" id="JAP96011.1"/>
    </source>
</evidence>
<dbReference type="SUPFAM" id="SSF52540">
    <property type="entry name" value="P-loop containing nucleoside triphosphate hydrolases"/>
    <property type="match status" value="1"/>
</dbReference>
<name>A0A146KKS5_9EUKA</name>
<dbReference type="Pfam" id="PF13521">
    <property type="entry name" value="AAA_28"/>
    <property type="match status" value="1"/>
</dbReference>
<sequence>IIEQIINPPQNDVSDDACSLAWSQFLMQKFPSVTHFGGGEPYIEMMAKKQKKQFILIQRIVPFKATVITAFTNLNFAASKQIRNQLIPKILITGIESSGKSTIAVKVAAKLKSELVVEYGRIHTDIMSGVLDQTDLFMNEQDLIDIAVRHNKMVYKAVERAVNQDFDCVVVDTDHVVTGEFFQRFFNKRNQIIDEMSMYQRYDVVFFLKKIQFVQDGSRRQIDEDQRAIWQQKLLDRYKELKIQVVEVNIQDIQGRLQFIMNQVNDLIKQREKTLSE</sequence>
<evidence type="ECO:0000259" key="1">
    <source>
        <dbReference type="Pfam" id="PF13521"/>
    </source>
</evidence>
<organism evidence="2">
    <name type="scientific">Trepomonas sp. PC1</name>
    <dbReference type="NCBI Taxonomy" id="1076344"/>
    <lineage>
        <taxon>Eukaryota</taxon>
        <taxon>Metamonada</taxon>
        <taxon>Diplomonadida</taxon>
        <taxon>Hexamitidae</taxon>
        <taxon>Hexamitinae</taxon>
        <taxon>Trepomonas</taxon>
    </lineage>
</organism>
<feature type="domain" description="NadR/Ttd14 AAA" evidence="1">
    <location>
        <begin position="89"/>
        <end position="256"/>
    </location>
</feature>
<gene>
    <name evidence="2" type="ORF">TPC1_10803</name>
</gene>
<accession>A0A146KKS5</accession>
<dbReference type="PANTHER" id="PTHR37512:SF1">
    <property type="entry name" value="NADR_TTD14 AAA DOMAIN-CONTAINING PROTEIN"/>
    <property type="match status" value="1"/>
</dbReference>
<dbReference type="InterPro" id="IPR038727">
    <property type="entry name" value="NadR/Ttd14_AAA_dom"/>
</dbReference>
<dbReference type="PANTHER" id="PTHR37512">
    <property type="entry name" value="TRIFUNCTIONAL NAD BIOSYNTHESIS/REGULATOR PROTEIN NADR"/>
    <property type="match status" value="1"/>
</dbReference>
<dbReference type="Gene3D" id="3.40.50.300">
    <property type="entry name" value="P-loop containing nucleotide triphosphate hydrolases"/>
    <property type="match status" value="1"/>
</dbReference>
<keyword evidence="2" id="KW-0808">Transferase</keyword>
<dbReference type="InterPro" id="IPR052735">
    <property type="entry name" value="NAD_biosynth-regulator"/>
</dbReference>
<dbReference type="GO" id="GO:0016740">
    <property type="term" value="F:transferase activity"/>
    <property type="evidence" value="ECO:0007669"/>
    <property type="project" value="UniProtKB-KW"/>
</dbReference>
<dbReference type="EMBL" id="GDID01000595">
    <property type="protein sequence ID" value="JAP96011.1"/>
    <property type="molecule type" value="Transcribed_RNA"/>
</dbReference>
<feature type="non-terminal residue" evidence="2">
    <location>
        <position position="1"/>
    </location>
</feature>
<protein>
    <submittedName>
        <fullName evidence="2">NMN adenylyl transferase and transcriptional regulator</fullName>
    </submittedName>
</protein>